<sequence>MESRLLNGVQVYAPATRQELINYALNNHSLLVAVNAEKVLHATDQTRDIINRNLGYPDGIGAVMGLKKKGLDQVIKIPGCELWLDIIRTQMKDKRFYLIGAKDEVIEETVLKLRSEFPGINIVNYRNGYLKQGERELLLADIVQKKPDVVFVAMGSPRQELLMEEMSNCHSALYQGLGGSFDLYTGRVERAPDWWLNNGLEWLYRLVKEPWRAARQIHLVRYLWQLALGKL</sequence>
<dbReference type="Proteomes" id="UP000295554">
    <property type="component" value="Unassembled WGS sequence"/>
</dbReference>
<dbReference type="PANTHER" id="PTHR34136:SF1">
    <property type="entry name" value="UDP-N-ACETYL-D-MANNOSAMINURONIC ACID TRANSFERASE"/>
    <property type="match status" value="1"/>
</dbReference>
<keyword evidence="2 3" id="KW-0808">Transferase</keyword>
<comment type="caution">
    <text evidence="3">The sequence shown here is derived from an EMBL/GenBank/DDBJ whole genome shotgun (WGS) entry which is preliminary data.</text>
</comment>
<dbReference type="PANTHER" id="PTHR34136">
    <property type="match status" value="1"/>
</dbReference>
<dbReference type="OrthoDB" id="9808602at2"/>
<reference evidence="3 4" key="1">
    <citation type="submission" date="2019-03" db="EMBL/GenBank/DDBJ databases">
        <title>Seongchinamella monodicae gen. nov., sp. nov., a novel member of the Gammaproteobacteria isolated from a tidal mudflat of beach.</title>
        <authorList>
            <person name="Yang H.G."/>
            <person name="Kang J.W."/>
            <person name="Lee S.D."/>
        </authorList>
    </citation>
    <scope>NUCLEOTIDE SEQUENCE [LARGE SCALE GENOMIC DNA]</scope>
    <source>
        <strain evidence="3 4">GH4-78</strain>
    </source>
</reference>
<evidence type="ECO:0000313" key="4">
    <source>
        <dbReference type="Proteomes" id="UP000295554"/>
    </source>
</evidence>
<name>A0A4R5LQN1_9GAMM</name>
<dbReference type="GO" id="GO:0016758">
    <property type="term" value="F:hexosyltransferase activity"/>
    <property type="evidence" value="ECO:0007669"/>
    <property type="project" value="TreeGrafter"/>
</dbReference>
<keyword evidence="1" id="KW-0328">Glycosyltransferase</keyword>
<dbReference type="AlphaFoldDB" id="A0A4R5LQN1"/>
<proteinExistence type="predicted"/>
<protein>
    <submittedName>
        <fullName evidence="3">Glycosyltransferase</fullName>
    </submittedName>
</protein>
<dbReference type="EMBL" id="SMSE01000003">
    <property type="protein sequence ID" value="TDG12877.1"/>
    <property type="molecule type" value="Genomic_DNA"/>
</dbReference>
<dbReference type="RefSeq" id="WP_133214084.1">
    <property type="nucleotide sequence ID" value="NZ_SMSE01000003.1"/>
</dbReference>
<organism evidence="3 4">
    <name type="scientific">Seongchinamella unica</name>
    <dbReference type="NCBI Taxonomy" id="2547392"/>
    <lineage>
        <taxon>Bacteria</taxon>
        <taxon>Pseudomonadati</taxon>
        <taxon>Pseudomonadota</taxon>
        <taxon>Gammaproteobacteria</taxon>
        <taxon>Cellvibrionales</taxon>
        <taxon>Halieaceae</taxon>
        <taxon>Seongchinamella</taxon>
    </lineage>
</organism>
<accession>A0A4R5LQN1</accession>
<dbReference type="NCBIfam" id="TIGR00696">
    <property type="entry name" value="wecG_tagA_cpsF"/>
    <property type="match status" value="1"/>
</dbReference>
<gene>
    <name evidence="3" type="ORF">E2F43_15070</name>
</gene>
<dbReference type="InterPro" id="IPR004629">
    <property type="entry name" value="WecG_TagA_CpsF"/>
</dbReference>
<keyword evidence="4" id="KW-1185">Reference proteome</keyword>
<dbReference type="CDD" id="cd06533">
    <property type="entry name" value="Glyco_transf_WecG_TagA"/>
    <property type="match status" value="1"/>
</dbReference>
<evidence type="ECO:0000313" key="3">
    <source>
        <dbReference type="EMBL" id="TDG12877.1"/>
    </source>
</evidence>
<dbReference type="Pfam" id="PF03808">
    <property type="entry name" value="Glyco_tran_WecG"/>
    <property type="match status" value="1"/>
</dbReference>
<evidence type="ECO:0000256" key="2">
    <source>
        <dbReference type="ARBA" id="ARBA00022679"/>
    </source>
</evidence>
<evidence type="ECO:0000256" key="1">
    <source>
        <dbReference type="ARBA" id="ARBA00022676"/>
    </source>
</evidence>